<accession>A0ABV5G1Y0</accession>
<sequence>MGSARSSGSPWFGIHHGYGGRSQSILVSPLTEIWIRSCPRSRSAA</sequence>
<organism evidence="1 2">
    <name type="scientific">Citricoccus parietis</name>
    <dbReference type="NCBI Taxonomy" id="592307"/>
    <lineage>
        <taxon>Bacteria</taxon>
        <taxon>Bacillati</taxon>
        <taxon>Actinomycetota</taxon>
        <taxon>Actinomycetes</taxon>
        <taxon>Micrococcales</taxon>
        <taxon>Micrococcaceae</taxon>
        <taxon>Citricoccus</taxon>
    </lineage>
</organism>
<reference evidence="1 2" key="1">
    <citation type="submission" date="2024-09" db="EMBL/GenBank/DDBJ databases">
        <authorList>
            <person name="Sun Q."/>
            <person name="Mori K."/>
        </authorList>
    </citation>
    <scope>NUCLEOTIDE SEQUENCE [LARGE SCALE GENOMIC DNA]</scope>
    <source>
        <strain evidence="1 2">CCM 7609</strain>
    </source>
</reference>
<gene>
    <name evidence="1" type="ORF">ACFFX0_16250</name>
</gene>
<comment type="caution">
    <text evidence="1">The sequence shown here is derived from an EMBL/GenBank/DDBJ whole genome shotgun (WGS) entry which is preliminary data.</text>
</comment>
<dbReference type="EMBL" id="JBHMFI010000001">
    <property type="protein sequence ID" value="MFB9072664.1"/>
    <property type="molecule type" value="Genomic_DNA"/>
</dbReference>
<keyword evidence="2" id="KW-1185">Reference proteome</keyword>
<dbReference type="Proteomes" id="UP001589575">
    <property type="component" value="Unassembled WGS sequence"/>
</dbReference>
<protein>
    <submittedName>
        <fullName evidence="1">Uncharacterized protein</fullName>
    </submittedName>
</protein>
<name>A0ABV5G1Y0_9MICC</name>
<evidence type="ECO:0000313" key="2">
    <source>
        <dbReference type="Proteomes" id="UP001589575"/>
    </source>
</evidence>
<proteinExistence type="predicted"/>
<evidence type="ECO:0000313" key="1">
    <source>
        <dbReference type="EMBL" id="MFB9072664.1"/>
    </source>
</evidence>